<evidence type="ECO:0000313" key="1">
    <source>
        <dbReference type="EMBL" id="WAR31489.1"/>
    </source>
</evidence>
<gene>
    <name evidence="1" type="ORF">MAR_034031</name>
</gene>
<protein>
    <submittedName>
        <fullName evidence="1">Uncharacterized protein</fullName>
    </submittedName>
</protein>
<accession>A0ABY7GD97</accession>
<proteinExistence type="predicted"/>
<dbReference type="EMBL" id="CP111028">
    <property type="protein sequence ID" value="WAR31489.1"/>
    <property type="molecule type" value="Genomic_DNA"/>
</dbReference>
<keyword evidence="2" id="KW-1185">Reference proteome</keyword>
<name>A0ABY7GD97_MYAAR</name>
<evidence type="ECO:0000313" key="2">
    <source>
        <dbReference type="Proteomes" id="UP001164746"/>
    </source>
</evidence>
<reference evidence="1" key="1">
    <citation type="submission" date="2022-11" db="EMBL/GenBank/DDBJ databases">
        <title>Centuries of genome instability and evolution in soft-shell clam transmissible cancer (bioRxiv).</title>
        <authorList>
            <person name="Hart S.F.M."/>
            <person name="Yonemitsu M.A."/>
            <person name="Giersch R.M."/>
            <person name="Beal B.F."/>
            <person name="Arriagada G."/>
            <person name="Davis B.W."/>
            <person name="Ostrander E.A."/>
            <person name="Goff S.P."/>
            <person name="Metzger M.J."/>
        </authorList>
    </citation>
    <scope>NUCLEOTIDE SEQUENCE</scope>
    <source>
        <strain evidence="1">MELC-2E11</strain>
        <tissue evidence="1">Siphon/mantle</tissue>
    </source>
</reference>
<organism evidence="1 2">
    <name type="scientific">Mya arenaria</name>
    <name type="common">Soft-shell clam</name>
    <dbReference type="NCBI Taxonomy" id="6604"/>
    <lineage>
        <taxon>Eukaryota</taxon>
        <taxon>Metazoa</taxon>
        <taxon>Spiralia</taxon>
        <taxon>Lophotrochozoa</taxon>
        <taxon>Mollusca</taxon>
        <taxon>Bivalvia</taxon>
        <taxon>Autobranchia</taxon>
        <taxon>Heteroconchia</taxon>
        <taxon>Euheterodonta</taxon>
        <taxon>Imparidentia</taxon>
        <taxon>Neoheterodontei</taxon>
        <taxon>Myida</taxon>
        <taxon>Myoidea</taxon>
        <taxon>Myidae</taxon>
        <taxon>Mya</taxon>
    </lineage>
</organism>
<sequence length="176" mass="19662">MAVYDNPKYGGPADGQAIATGRVFRDVYAEQHQRAATDEEACLSRSIAEWRFFGSSANHPVTSIFRPTGAVRTAGAGCWIHVQNCNHVTGNHTMFYDAWGAANLHTDENESACHRKARYYWQQCGSHPTNPVTALDHENVSACLHQARYYWQQCGSHPAHPVTAFYRPSAHSHTYP</sequence>
<dbReference type="Proteomes" id="UP001164746">
    <property type="component" value="Chromosome 17"/>
</dbReference>